<evidence type="ECO:0000313" key="4">
    <source>
        <dbReference type="Proteomes" id="UP000190961"/>
    </source>
</evidence>
<dbReference type="PANTHER" id="PTHR30097">
    <property type="entry name" value="CATION EFFLUX SYSTEM PROTEIN CUSB"/>
    <property type="match status" value="1"/>
</dbReference>
<evidence type="ECO:0000256" key="1">
    <source>
        <dbReference type="ARBA" id="ARBA00009477"/>
    </source>
</evidence>
<dbReference type="GO" id="GO:0016020">
    <property type="term" value="C:membrane"/>
    <property type="evidence" value="ECO:0007669"/>
    <property type="project" value="InterPro"/>
</dbReference>
<dbReference type="PANTHER" id="PTHR30097:SF4">
    <property type="entry name" value="SLR6042 PROTEIN"/>
    <property type="match status" value="1"/>
</dbReference>
<comment type="similarity">
    <text evidence="1">Belongs to the membrane fusion protein (MFP) (TC 8.A.1) family.</text>
</comment>
<evidence type="ECO:0000256" key="2">
    <source>
        <dbReference type="ARBA" id="ARBA00022448"/>
    </source>
</evidence>
<dbReference type="AlphaFoldDB" id="A0A1T5M5W6"/>
<dbReference type="NCBIfam" id="TIGR01730">
    <property type="entry name" value="RND_mfp"/>
    <property type="match status" value="1"/>
</dbReference>
<dbReference type="GO" id="GO:0022857">
    <property type="term" value="F:transmembrane transporter activity"/>
    <property type="evidence" value="ECO:0007669"/>
    <property type="project" value="InterPro"/>
</dbReference>
<dbReference type="OrthoDB" id="9814657at2"/>
<dbReference type="RefSeq" id="WP_159453780.1">
    <property type="nucleotide sequence ID" value="NZ_FUZU01000003.1"/>
</dbReference>
<organism evidence="3 4">
    <name type="scientific">Ohtaekwangia koreensis</name>
    <dbReference type="NCBI Taxonomy" id="688867"/>
    <lineage>
        <taxon>Bacteria</taxon>
        <taxon>Pseudomonadati</taxon>
        <taxon>Bacteroidota</taxon>
        <taxon>Cytophagia</taxon>
        <taxon>Cytophagales</taxon>
        <taxon>Fulvivirgaceae</taxon>
        <taxon>Ohtaekwangia</taxon>
    </lineage>
</organism>
<name>A0A1T5M5W6_9BACT</name>
<dbReference type="STRING" id="688867.SAMN05660236_4496"/>
<accession>A0A1T5M5W6</accession>
<dbReference type="PROSITE" id="PS51257">
    <property type="entry name" value="PROKAR_LIPOPROTEIN"/>
    <property type="match status" value="1"/>
</dbReference>
<dbReference type="Gene3D" id="2.40.420.20">
    <property type="match status" value="1"/>
</dbReference>
<gene>
    <name evidence="3" type="ORF">SAMN05660236_4496</name>
</gene>
<dbReference type="InterPro" id="IPR006143">
    <property type="entry name" value="RND_pump_MFP"/>
</dbReference>
<dbReference type="InterPro" id="IPR051909">
    <property type="entry name" value="MFP_Cation_Efflux"/>
</dbReference>
<dbReference type="Gene3D" id="1.10.287.470">
    <property type="entry name" value="Helix hairpin bin"/>
    <property type="match status" value="1"/>
</dbReference>
<dbReference type="Gene3D" id="2.40.50.100">
    <property type="match status" value="1"/>
</dbReference>
<proteinExistence type="inferred from homology"/>
<dbReference type="Proteomes" id="UP000190961">
    <property type="component" value="Unassembled WGS sequence"/>
</dbReference>
<reference evidence="3 4" key="1">
    <citation type="submission" date="2017-02" db="EMBL/GenBank/DDBJ databases">
        <authorList>
            <person name="Peterson S.W."/>
        </authorList>
    </citation>
    <scope>NUCLEOTIDE SEQUENCE [LARGE SCALE GENOMIC DNA]</scope>
    <source>
        <strain evidence="3 4">DSM 25262</strain>
    </source>
</reference>
<protein>
    <submittedName>
        <fullName evidence="3">Membrane fusion protein, cobalt-zinc-cadmium efflux system</fullName>
    </submittedName>
</protein>
<dbReference type="GO" id="GO:0060003">
    <property type="term" value="P:copper ion export"/>
    <property type="evidence" value="ECO:0007669"/>
    <property type="project" value="TreeGrafter"/>
</dbReference>
<dbReference type="GO" id="GO:0030313">
    <property type="term" value="C:cell envelope"/>
    <property type="evidence" value="ECO:0007669"/>
    <property type="project" value="TreeGrafter"/>
</dbReference>
<keyword evidence="4" id="KW-1185">Reference proteome</keyword>
<dbReference type="EMBL" id="FUZU01000003">
    <property type="protein sequence ID" value="SKC83610.1"/>
    <property type="molecule type" value="Genomic_DNA"/>
</dbReference>
<keyword evidence="2" id="KW-0813">Transport</keyword>
<dbReference type="GO" id="GO:0015679">
    <property type="term" value="P:plasma membrane copper ion transport"/>
    <property type="evidence" value="ECO:0007669"/>
    <property type="project" value="TreeGrafter"/>
</dbReference>
<sequence length="377" mass="41322">MKNIIMAIVCMVSLTGCRDSITKEKQEVTTMSDSMDFVRLTPAQYNAANITLGKISRKAIGSSLRVNGKLDLPPYDMVTIAAPMGGFVRSTALLPGMKIHKGSILVTLENQEYIQLQQDYLDNYSKLQFLEAEYNRQAELARENVNAVKSLQQSKSIFESCKAVLEGLEAKLIMINIDPSSVRAGRIKSTINLYAPMDGFVSQVNANVGQFINATDALSKIVNLDHIHAELQVYEKDINKIAVGQKVTFQTTNTHAKYMAEVYLIGKEINGDRTIGVHCHLNKQDTGLLPGMFITASIDTAVYETDVVPNEAIVNFQGQDYIFVSSGSRQFKAIPIATGNSVGQFTSVAFGNRIDRTTDVVLSGAGNLIGLLKNKPE</sequence>
<dbReference type="SUPFAM" id="SSF111369">
    <property type="entry name" value="HlyD-like secretion proteins"/>
    <property type="match status" value="1"/>
</dbReference>
<dbReference type="Gene3D" id="2.40.30.170">
    <property type="match status" value="1"/>
</dbReference>
<evidence type="ECO:0000313" key="3">
    <source>
        <dbReference type="EMBL" id="SKC83610.1"/>
    </source>
</evidence>